<gene>
    <name evidence="1" type="ORF">FCALED_LOCUS9995</name>
</gene>
<comment type="caution">
    <text evidence="1">The sequence shown here is derived from an EMBL/GenBank/DDBJ whole genome shotgun (WGS) entry which is preliminary data.</text>
</comment>
<organism evidence="1 2">
    <name type="scientific">Funneliformis caledonium</name>
    <dbReference type="NCBI Taxonomy" id="1117310"/>
    <lineage>
        <taxon>Eukaryota</taxon>
        <taxon>Fungi</taxon>
        <taxon>Fungi incertae sedis</taxon>
        <taxon>Mucoromycota</taxon>
        <taxon>Glomeromycotina</taxon>
        <taxon>Glomeromycetes</taxon>
        <taxon>Glomerales</taxon>
        <taxon>Glomeraceae</taxon>
        <taxon>Funneliformis</taxon>
    </lineage>
</organism>
<dbReference type="EMBL" id="CAJVPQ010003501">
    <property type="protein sequence ID" value="CAG8629651.1"/>
    <property type="molecule type" value="Genomic_DNA"/>
</dbReference>
<sequence length="57" mass="6426">MFCLRNDREMCTYTVNAVGANGGFSPVTFLLFCWCFDRQTPLSIIVTFIVSLIGENI</sequence>
<dbReference type="Proteomes" id="UP000789570">
    <property type="component" value="Unassembled WGS sequence"/>
</dbReference>
<dbReference type="AlphaFoldDB" id="A0A9N9D881"/>
<keyword evidence="2" id="KW-1185">Reference proteome</keyword>
<proteinExistence type="predicted"/>
<evidence type="ECO:0000313" key="2">
    <source>
        <dbReference type="Proteomes" id="UP000789570"/>
    </source>
</evidence>
<evidence type="ECO:0000313" key="1">
    <source>
        <dbReference type="EMBL" id="CAG8629651.1"/>
    </source>
</evidence>
<name>A0A9N9D881_9GLOM</name>
<protein>
    <submittedName>
        <fullName evidence="1">12986_t:CDS:1</fullName>
    </submittedName>
</protein>
<accession>A0A9N9D881</accession>
<reference evidence="1" key="1">
    <citation type="submission" date="2021-06" db="EMBL/GenBank/DDBJ databases">
        <authorList>
            <person name="Kallberg Y."/>
            <person name="Tangrot J."/>
            <person name="Rosling A."/>
        </authorList>
    </citation>
    <scope>NUCLEOTIDE SEQUENCE</scope>
    <source>
        <strain evidence="1">UK204</strain>
    </source>
</reference>